<sequence length="750" mass="85658">MPPDIKQRKNIQNSTKPSTSPIKTVKSEVQPKRIRLWDLNLFWALCCFLIVLKVMLFRCYVSTDFEVHRNWMAVTHKESLSKWYYNNVSKWTLDYPPFFAYFERTLAFIAENVDEDILTLQEEPLLTDSVLFLIILDNIHFQYNSMLYGILLLSFAAIFTQNYLLGALLFATLLNFKHIYLYYVPAFVAFYLFEYLPPFNFGSLSRFIGLGLTVTLPVLFSFGPFFAAGDIEAIQQILSRLFPFKRGLTHSYWAPNFWALYNSFDYFLYKALPLMKMRKLCETTKILKCSFKSPTYILGVVEEYSHSVLPNITPIHTLVATLVFLVPLFFIKNSSKRERLLLSTILSGFAFFFFGWHAHEKALLMIYVPMILLAFDNIKFLDIFLLLSIITPVAQFPLIFTPVEDLVKYSLTVSYLVILVCLIRFVYRLPFSQIVSKFNLGFAITVCLLEAYKVFRHELLFKNSLDFLPLMLTSFICAVGVTVSYAQFVYIVFCDGIKITLAKKQCHKIEAKIHAQIKNESGLKFDVKNVEYIAGVDISAFSLYPDLAVVSLSVLKYDTLEVVYYADKVVRINCPYIPEYLAVREAQPVADFINEHKSAHQIDVLLVDGNGQYHSRLGGLACHVGLLTGIPTIGVAKNFTPGPLMRFGYSWDEIGNFEKDIHEKMNKSDKPNCIVKVKILDGFGDMLSVLKTSSKSHLLYVSVGLGIDIDAASEIVLNSLVHSVAEPIRSDLRSRAIIDSLFVQTTPSLF</sequence>
<reference evidence="2" key="1">
    <citation type="submission" date="2022-11" db="UniProtKB">
        <authorList>
            <consortium name="WormBaseParasite"/>
        </authorList>
    </citation>
    <scope>IDENTIFICATION</scope>
</reference>
<evidence type="ECO:0000313" key="1">
    <source>
        <dbReference type="Proteomes" id="UP000887580"/>
    </source>
</evidence>
<dbReference type="WBParaSite" id="PS1159_v2.g7776.t1">
    <property type="protein sequence ID" value="PS1159_v2.g7776.t1"/>
    <property type="gene ID" value="PS1159_v2.g7776"/>
</dbReference>
<proteinExistence type="predicted"/>
<organism evidence="1 2">
    <name type="scientific">Panagrolaimus sp. PS1159</name>
    <dbReference type="NCBI Taxonomy" id="55785"/>
    <lineage>
        <taxon>Eukaryota</taxon>
        <taxon>Metazoa</taxon>
        <taxon>Ecdysozoa</taxon>
        <taxon>Nematoda</taxon>
        <taxon>Chromadorea</taxon>
        <taxon>Rhabditida</taxon>
        <taxon>Tylenchina</taxon>
        <taxon>Panagrolaimomorpha</taxon>
        <taxon>Panagrolaimoidea</taxon>
        <taxon>Panagrolaimidae</taxon>
        <taxon>Panagrolaimus</taxon>
    </lineage>
</organism>
<accession>A0AC35GQZ4</accession>
<evidence type="ECO:0000313" key="2">
    <source>
        <dbReference type="WBParaSite" id="PS1159_v2.g7776.t1"/>
    </source>
</evidence>
<dbReference type="Proteomes" id="UP000887580">
    <property type="component" value="Unplaced"/>
</dbReference>
<protein>
    <submittedName>
        <fullName evidence="2">Alpha-1,3-glucosyltransferase</fullName>
    </submittedName>
</protein>
<name>A0AC35GQZ4_9BILA</name>